<name>A0A9Q8PJG9_PASFU</name>
<accession>A0A9Q8PJG9</accession>
<dbReference type="KEGG" id="ffu:CLAFUR5_12813"/>
<proteinExistence type="predicted"/>
<evidence type="ECO:0000313" key="1">
    <source>
        <dbReference type="EMBL" id="UJO23789.1"/>
    </source>
</evidence>
<dbReference type="Proteomes" id="UP000756132">
    <property type="component" value="Chromosome 11"/>
</dbReference>
<dbReference type="GeneID" id="71992691"/>
<gene>
    <name evidence="1" type="ORF">CLAFUR5_12813</name>
</gene>
<dbReference type="OrthoDB" id="194443at2759"/>
<dbReference type="RefSeq" id="XP_047768155.1">
    <property type="nucleotide sequence ID" value="XM_047911961.1"/>
</dbReference>
<sequence length="271" mass="30565">MADLVDPCIKESALVVVHVGERKKDFETIQRGHLLSRTNIFSKQPVASPDDDTAAIIRILDTTADDLWYLVIYAGYLRRGSSTIQFPVNSEGHAKDEACYHVLVELCIFGGKIQDESFQDDVIDAILAKYSEGVAAVEPLEPDTIEEVYNQTMQGSPLRRLAVDMHLWVQFERRYIENDFEMCPKRFQQDFIMAVLDRLPNRELWLVQALIGGLRGNDASHHLTKMLNNIPPLPRGTVIPVTVSCCDYHLHAQGAICGNKKRKREAEEATG</sequence>
<reference evidence="1" key="1">
    <citation type="submission" date="2021-12" db="EMBL/GenBank/DDBJ databases">
        <authorList>
            <person name="Zaccaron A."/>
            <person name="Stergiopoulos I."/>
        </authorList>
    </citation>
    <scope>NUCLEOTIDE SEQUENCE</scope>
    <source>
        <strain evidence="1">Race5_Kim</strain>
    </source>
</reference>
<keyword evidence="2" id="KW-1185">Reference proteome</keyword>
<dbReference type="AlphaFoldDB" id="A0A9Q8PJG9"/>
<reference evidence="1" key="2">
    <citation type="journal article" date="2022" name="Microb. Genom.">
        <title>A chromosome-scale genome assembly of the tomato pathogen Cladosporium fulvum reveals a compartmentalized genome architecture and the presence of a dispensable chromosome.</title>
        <authorList>
            <person name="Zaccaron A.Z."/>
            <person name="Chen L.H."/>
            <person name="Samaras A."/>
            <person name="Stergiopoulos I."/>
        </authorList>
    </citation>
    <scope>NUCLEOTIDE SEQUENCE</scope>
    <source>
        <strain evidence="1">Race5_Kim</strain>
    </source>
</reference>
<protein>
    <submittedName>
        <fullName evidence="1">Uncharacterized protein</fullName>
    </submittedName>
</protein>
<dbReference type="EMBL" id="CP090173">
    <property type="protein sequence ID" value="UJO23789.1"/>
    <property type="molecule type" value="Genomic_DNA"/>
</dbReference>
<evidence type="ECO:0000313" key="2">
    <source>
        <dbReference type="Proteomes" id="UP000756132"/>
    </source>
</evidence>
<organism evidence="1 2">
    <name type="scientific">Passalora fulva</name>
    <name type="common">Tomato leaf mold</name>
    <name type="synonym">Cladosporium fulvum</name>
    <dbReference type="NCBI Taxonomy" id="5499"/>
    <lineage>
        <taxon>Eukaryota</taxon>
        <taxon>Fungi</taxon>
        <taxon>Dikarya</taxon>
        <taxon>Ascomycota</taxon>
        <taxon>Pezizomycotina</taxon>
        <taxon>Dothideomycetes</taxon>
        <taxon>Dothideomycetidae</taxon>
        <taxon>Mycosphaerellales</taxon>
        <taxon>Mycosphaerellaceae</taxon>
        <taxon>Fulvia</taxon>
    </lineage>
</organism>